<dbReference type="OrthoDB" id="1098358at2"/>
<reference evidence="1 2" key="1">
    <citation type="submission" date="2012-02" db="EMBL/GenBank/DDBJ databases">
        <title>The Genome Sequence of Parabacteroides johnsonii CL02T12C29.</title>
        <authorList>
            <consortium name="The Broad Institute Genome Sequencing Platform"/>
            <person name="Earl A."/>
            <person name="Ward D."/>
            <person name="Feldgarden M."/>
            <person name="Gevers D."/>
            <person name="Zitomersky N.L."/>
            <person name="Coyne M.J."/>
            <person name="Comstock L.E."/>
            <person name="Young S.K."/>
            <person name="Zeng Q."/>
            <person name="Gargeya S."/>
            <person name="Fitzgerald M."/>
            <person name="Haas B."/>
            <person name="Abouelleil A."/>
            <person name="Alvarado L."/>
            <person name="Arachchi H.M."/>
            <person name="Berlin A."/>
            <person name="Chapman S.B."/>
            <person name="Gearin G."/>
            <person name="Goldberg J."/>
            <person name="Griggs A."/>
            <person name="Gujja S."/>
            <person name="Hansen M."/>
            <person name="Heiman D."/>
            <person name="Howarth C."/>
            <person name="Larimer J."/>
            <person name="Lui A."/>
            <person name="MacDonald P.J.P."/>
            <person name="McCowen C."/>
            <person name="Montmayeur A."/>
            <person name="Murphy C."/>
            <person name="Neiman D."/>
            <person name="Pearson M."/>
            <person name="Priest M."/>
            <person name="Roberts A."/>
            <person name="Saif S."/>
            <person name="Shea T."/>
            <person name="Sisk P."/>
            <person name="Stolte C."/>
            <person name="Sykes S."/>
            <person name="Wortman J."/>
            <person name="Nusbaum C."/>
            <person name="Birren B."/>
        </authorList>
    </citation>
    <scope>NUCLEOTIDE SEQUENCE [LARGE SCALE GENOMIC DNA]</scope>
    <source>
        <strain evidence="1 2">CL02T12C29</strain>
    </source>
</reference>
<comment type="caution">
    <text evidence="1">The sequence shown here is derived from an EMBL/GenBank/DDBJ whole genome shotgun (WGS) entry which is preliminary data.</text>
</comment>
<protein>
    <recommendedName>
        <fullName evidence="3">DUF5032 domain-containing protein</fullName>
    </recommendedName>
</protein>
<dbReference type="EMBL" id="AGZP01000011">
    <property type="protein sequence ID" value="EKN12418.1"/>
    <property type="molecule type" value="Genomic_DNA"/>
</dbReference>
<dbReference type="InterPro" id="IPR032213">
    <property type="entry name" value="DUF5032"/>
</dbReference>
<dbReference type="Proteomes" id="UP000001218">
    <property type="component" value="Unassembled WGS sequence"/>
</dbReference>
<name>K6A9S0_9BACT</name>
<proteinExistence type="predicted"/>
<dbReference type="RefSeq" id="WP_008155497.1">
    <property type="nucleotide sequence ID" value="NZ_JH976465.1"/>
</dbReference>
<gene>
    <name evidence="1" type="ORF">HMPREF1077_01194</name>
</gene>
<dbReference type="HOGENOM" id="CLU_946106_0_0_10"/>
<dbReference type="AlphaFoldDB" id="K6A9S0"/>
<dbReference type="PATRIC" id="fig|999419.3.peg.1220"/>
<accession>K6A9S0</accession>
<organism evidence="1 2">
    <name type="scientific">Parabacteroides johnsonii CL02T12C29</name>
    <dbReference type="NCBI Taxonomy" id="999419"/>
    <lineage>
        <taxon>Bacteria</taxon>
        <taxon>Pseudomonadati</taxon>
        <taxon>Bacteroidota</taxon>
        <taxon>Bacteroidia</taxon>
        <taxon>Bacteroidales</taxon>
        <taxon>Tannerellaceae</taxon>
        <taxon>Parabacteroides</taxon>
    </lineage>
</organism>
<dbReference type="PROSITE" id="PS51257">
    <property type="entry name" value="PROKAR_LIPOPROTEIN"/>
    <property type="match status" value="1"/>
</dbReference>
<evidence type="ECO:0000313" key="1">
    <source>
        <dbReference type="EMBL" id="EKN12418.1"/>
    </source>
</evidence>
<dbReference type="Pfam" id="PF16435">
    <property type="entry name" value="DUF5032"/>
    <property type="match status" value="1"/>
</dbReference>
<evidence type="ECO:0000313" key="2">
    <source>
        <dbReference type="Proteomes" id="UP000001218"/>
    </source>
</evidence>
<evidence type="ECO:0008006" key="3">
    <source>
        <dbReference type="Google" id="ProtNLM"/>
    </source>
</evidence>
<sequence>MKKFLSMLLVAVGLVSCGDDDKPYIPELNKLTSVTCTKNGNAFFNADITYDQDKQINRIILTTEGNQFTDNYIIVDKTISVSGVKMVDGSPTNPFVHTVYTLSGNMIVAKEEKSENKYMSNAVYTAVENRYTYSSNWLKSVSQVIQWPNENGSGYQTREMGEVDRYSWENGNVVHYAYLPQQEITYEYDSQLRPANFPLRVVNSFQPVGFDMVSPINFMYGKMNQNLPTRAYWYYISGAADIRAEYTFRYTLTGDYITGMTIEENIKPDLETGDPAENNTYEYAFVYNFVAEQK</sequence>